<sequence>MVVLEVTIRYLPSKQARYARLPTKELVKNLQDDLRIMRLPFPPTANVKPHREDGIEFYWETSKGSPLYNAVTHIIREQDRIKQFRERKESCEIEQIILGTGCSAGANRKAKDKKPHSFDATHRAQRRDYWGRRESIDSAQGPGGELLAQPASRHNDVYSRPPRQTSRQRRSISEIESIQSALIGITHSLDEPGHNTMDEKRIGRLTDELHDLKQSLSSLASKGTAIEQQLRLLEGQCEDGIVAPLDGDPDVDCTDIRSKLAALENELQIETKKRERAEWQLSDVLRECQEPVVVPQFCSVLGFATHLTIKYGPRKMSQYREMDLKEMARRLRCDLDLLKLPHPPEANINPPTEDGITFFWTTKKNSPLLNTIEYVLTTQGRPDIKKLKTMCEIEEILIKKGPDDGTHCQPPRYHNNPSYSSSRYDARPSWLHRRDSDYAPRPRKRSYDPLSYFSRSRSPSNLSEETCGRVNKHTRILTPNASPTRSRSASPNTSDPGRVKDSLGHRHRSHSPVSPHRHVHSHKKRGSDTTIPQDRSYGFDTDSGYFERRGSFSSNAAARTASNAVGYSRRSPGPARKRAVGDIESIQATLIDISDSFAADQGTISEDDRPLPPRPSFLPLPPRLIEEESTTVVEEDITRNAFPGLLPSAPASPKPLSGEDYIPLLPISPEKPSEGDYEGANADPDTSSEFSGASPKKHDGSALYFTSALDSIVQTTPGPEQKHTNSMTVPAIQNASTIPKSLLPSFGDPTLVPKLKWVPIGLKPSESDNPSDTTSKAALDVGDGDQPSDAKKAFHLTRQFWDNRRELMALSARGTKIETQLRELQNTQKWKEHDFLLGEEKMCSELQFEFKIMEGILREETRLREKVEMSLADVLRECAEPNIVPQLLRAFGLVLG</sequence>
<feature type="region of interest" description="Disordered" evidence="2">
    <location>
        <begin position="401"/>
        <end position="539"/>
    </location>
</feature>
<evidence type="ECO:0000313" key="4">
    <source>
        <dbReference type="Proteomes" id="UP001383192"/>
    </source>
</evidence>
<gene>
    <name evidence="3" type="ORF">VNI00_002926</name>
</gene>
<evidence type="ECO:0000256" key="2">
    <source>
        <dbReference type="SAM" id="MobiDB-lite"/>
    </source>
</evidence>
<accession>A0AAW0DYB9</accession>
<evidence type="ECO:0000256" key="1">
    <source>
        <dbReference type="SAM" id="Coils"/>
    </source>
</evidence>
<reference evidence="3 4" key="1">
    <citation type="submission" date="2024-01" db="EMBL/GenBank/DDBJ databases">
        <title>A draft genome for a cacao thread blight-causing isolate of Paramarasmius palmivorus.</title>
        <authorList>
            <person name="Baruah I.K."/>
            <person name="Bukari Y."/>
            <person name="Amoako-Attah I."/>
            <person name="Meinhardt L.W."/>
            <person name="Bailey B.A."/>
            <person name="Cohen S.P."/>
        </authorList>
    </citation>
    <scope>NUCLEOTIDE SEQUENCE [LARGE SCALE GENOMIC DNA]</scope>
    <source>
        <strain evidence="3 4">GH-12</strain>
    </source>
</reference>
<comment type="caution">
    <text evidence="3">The sequence shown here is derived from an EMBL/GenBank/DDBJ whole genome shotgun (WGS) entry which is preliminary data.</text>
</comment>
<evidence type="ECO:0000313" key="3">
    <source>
        <dbReference type="EMBL" id="KAK7056372.1"/>
    </source>
</evidence>
<feature type="compositionally biased region" description="Polar residues" evidence="2">
    <location>
        <begin position="477"/>
        <end position="495"/>
    </location>
</feature>
<feature type="compositionally biased region" description="Polar residues" evidence="2">
    <location>
        <begin position="453"/>
        <end position="464"/>
    </location>
</feature>
<keyword evidence="4" id="KW-1185">Reference proteome</keyword>
<proteinExistence type="predicted"/>
<feature type="compositionally biased region" description="Basic and acidic residues" evidence="2">
    <location>
        <begin position="115"/>
        <end position="136"/>
    </location>
</feature>
<name>A0AAW0DYB9_9AGAR</name>
<dbReference type="Proteomes" id="UP001383192">
    <property type="component" value="Unassembled WGS sequence"/>
</dbReference>
<organism evidence="3 4">
    <name type="scientific">Paramarasmius palmivorus</name>
    <dbReference type="NCBI Taxonomy" id="297713"/>
    <lineage>
        <taxon>Eukaryota</taxon>
        <taxon>Fungi</taxon>
        <taxon>Dikarya</taxon>
        <taxon>Basidiomycota</taxon>
        <taxon>Agaricomycotina</taxon>
        <taxon>Agaricomycetes</taxon>
        <taxon>Agaricomycetidae</taxon>
        <taxon>Agaricales</taxon>
        <taxon>Marasmiineae</taxon>
        <taxon>Marasmiaceae</taxon>
        <taxon>Paramarasmius</taxon>
    </lineage>
</organism>
<feature type="coiled-coil region" evidence="1">
    <location>
        <begin position="253"/>
        <end position="280"/>
    </location>
</feature>
<dbReference type="AlphaFoldDB" id="A0AAW0DYB9"/>
<feature type="region of interest" description="Disordered" evidence="2">
    <location>
        <begin position="602"/>
        <end position="621"/>
    </location>
</feature>
<dbReference type="EMBL" id="JAYKXP010000007">
    <property type="protein sequence ID" value="KAK7056372.1"/>
    <property type="molecule type" value="Genomic_DNA"/>
</dbReference>
<feature type="region of interest" description="Disordered" evidence="2">
    <location>
        <begin position="665"/>
        <end position="697"/>
    </location>
</feature>
<keyword evidence="1" id="KW-0175">Coiled coil</keyword>
<protein>
    <submittedName>
        <fullName evidence="3">Uncharacterized protein</fullName>
    </submittedName>
</protein>
<feature type="compositionally biased region" description="Basic residues" evidence="2">
    <location>
        <begin position="505"/>
        <end position="525"/>
    </location>
</feature>
<feature type="region of interest" description="Disordered" evidence="2">
    <location>
        <begin position="762"/>
        <end position="788"/>
    </location>
</feature>
<feature type="compositionally biased region" description="Pro residues" evidence="2">
    <location>
        <begin position="612"/>
        <end position="621"/>
    </location>
</feature>
<feature type="region of interest" description="Disordered" evidence="2">
    <location>
        <begin position="105"/>
        <end position="172"/>
    </location>
</feature>
<feature type="compositionally biased region" description="Polar residues" evidence="2">
    <location>
        <begin position="767"/>
        <end position="776"/>
    </location>
</feature>